<dbReference type="InterPro" id="IPR019540">
    <property type="entry name" value="PtdIno-glycan_biosynth_class_S"/>
</dbReference>
<evidence type="ECO:0000256" key="10">
    <source>
        <dbReference type="SAM" id="MobiDB-lite"/>
    </source>
</evidence>
<dbReference type="SMART" id="SM00702">
    <property type="entry name" value="P4Hc"/>
    <property type="match status" value="1"/>
</dbReference>
<dbReference type="GO" id="GO:0031543">
    <property type="term" value="F:peptidyl-proline dioxygenase activity"/>
    <property type="evidence" value="ECO:0007669"/>
    <property type="project" value="UniProtKB-ARBA"/>
</dbReference>
<keyword evidence="11" id="KW-1133">Transmembrane helix</keyword>
<keyword evidence="11" id="KW-0472">Membrane</keyword>
<evidence type="ECO:0000256" key="6">
    <source>
        <dbReference type="ARBA" id="ARBA00023002"/>
    </source>
</evidence>
<feature type="transmembrane region" description="Helical" evidence="11">
    <location>
        <begin position="929"/>
        <end position="950"/>
    </location>
</feature>
<dbReference type="InterPro" id="IPR051842">
    <property type="entry name" value="uS12_prolyl_hydroxylase"/>
</dbReference>
<evidence type="ECO:0000256" key="11">
    <source>
        <dbReference type="SAM" id="Phobius"/>
    </source>
</evidence>
<feature type="compositionally biased region" description="Acidic residues" evidence="10">
    <location>
        <begin position="399"/>
        <end position="410"/>
    </location>
</feature>
<dbReference type="InterPro" id="IPR019601">
    <property type="entry name" value="Oxoglutarate/Fe-dep_Oase_C"/>
</dbReference>
<sequence>EPIRGAGYELKNEPFQLGVLENFLREDADQVEVTRELEREFSEMEWRRKQMDLYEFYQTTDLCSVRKEFLAGFYRNLREKVMPLMQQLTGIKLTHVSASCSMYNAGDYLLVHDDLLTDRRIAFVYYLSPWEGHRVWTEAHGGALELFRADENLLPVFPVKDKVYPRNNQLVFFKVSEKSFHQVGEVTTFEYPRLTINGWFHGPIDPHHVPHSSIIIDTHYFAPVADEIQLSEWVNNVYLIDEVKLNIQKKVEMFSEVSLEEFLTPEIFTVMSNTLRKTPDVNWTIKGPAHLRKYEVLDFSSLKPGPLQDLYKLFTCDAMFRLLLEYTELDLSGPKAKTPTCAIELQRWQKSCYTVLGDPSSYSDCALDLLFFLNAQDNVGVVTYLVPEGDQRPSSNSAGDDDDDGDEDDPVLLTVYPKNNVLNVVYRAEGTTKFTKHHPHLRDARLHRGHHRDRRADVVEDDRGVPGVAAVRRDRIARRRPHQGHHPDGAVCGVVRERRDILAFELRKKFENNFVFNLELEDFTLEPEVMKAAKTPAALEAAILKRYPLGLGEFVLIEWSKLGEDVLVTSERSAFISESATSLKIYQVLSSWILQEYKLKAILGSKDMQTTKGRQLRLNTAPMQPHYEVLISVINPRPDVQRVHWNARAAAENYIVPFLTELSTIANFTVKTQWAYQVEIQNSPLKQVQDDSKLRRHYAITEDVLPHVITSFEKKLGNQISNDPAIHLVVYVPPCELAPLRIYRKDGTRASADNVEAFTSAKWGGIVLANPKDETILNWLNSSEHSEVYVSSQDVMPAMLYQLRKIFDLENNIPLLDASLSPLNSIEPRAWEVDNFIRANTIYRIHSATLTLQSLIQLLGGIEYIVINDQVGAAIKDAYGRITAAKRLLEENRLGEAAAEAREAYVSAERAFFDPSMLALLYFPSEQKYAIYIPLFLPIMIPVVFSFNTISKYLRKRFGKGGKDKTE</sequence>
<organism evidence="13 14">
    <name type="scientific">Culex pipiens pipiens</name>
    <name type="common">Northern house mosquito</name>
    <dbReference type="NCBI Taxonomy" id="38569"/>
    <lineage>
        <taxon>Eukaryota</taxon>
        <taxon>Metazoa</taxon>
        <taxon>Ecdysozoa</taxon>
        <taxon>Arthropoda</taxon>
        <taxon>Hexapoda</taxon>
        <taxon>Insecta</taxon>
        <taxon>Pterygota</taxon>
        <taxon>Neoptera</taxon>
        <taxon>Endopterygota</taxon>
        <taxon>Diptera</taxon>
        <taxon>Nematocera</taxon>
        <taxon>Culicoidea</taxon>
        <taxon>Culicidae</taxon>
        <taxon>Culicinae</taxon>
        <taxon>Culicini</taxon>
        <taxon>Culex</taxon>
        <taxon>Culex</taxon>
    </lineage>
</organism>
<dbReference type="Proteomes" id="UP001562425">
    <property type="component" value="Unassembled WGS sequence"/>
</dbReference>
<keyword evidence="4" id="KW-0847">Vitamin C</keyword>
<reference evidence="13 14" key="1">
    <citation type="submission" date="2024-05" db="EMBL/GenBank/DDBJ databases">
        <title>Culex pipiens pipiens assembly and annotation.</title>
        <authorList>
            <person name="Alout H."/>
            <person name="Durand T."/>
        </authorList>
    </citation>
    <scope>NUCLEOTIDE SEQUENCE [LARGE SCALE GENOMIC DNA]</scope>
    <source>
        <strain evidence="13">HA-2024</strain>
        <tissue evidence="13">Whole body</tissue>
    </source>
</reference>
<comment type="cofactor">
    <cofactor evidence="1">
        <name>L-ascorbate</name>
        <dbReference type="ChEBI" id="CHEBI:38290"/>
    </cofactor>
</comment>
<keyword evidence="11" id="KW-0812">Transmembrane</keyword>
<evidence type="ECO:0000313" key="14">
    <source>
        <dbReference type="Proteomes" id="UP001562425"/>
    </source>
</evidence>
<dbReference type="InterPro" id="IPR006620">
    <property type="entry name" value="Pro_4_hyd_alph"/>
</dbReference>
<dbReference type="PROSITE" id="PS51471">
    <property type="entry name" value="FE2OG_OXY"/>
    <property type="match status" value="1"/>
</dbReference>
<dbReference type="GO" id="GO:0031418">
    <property type="term" value="F:L-ascorbic acid binding"/>
    <property type="evidence" value="ECO:0007669"/>
    <property type="project" value="UniProtKB-KW"/>
</dbReference>
<keyword evidence="5" id="KW-0223">Dioxygenase</keyword>
<evidence type="ECO:0000256" key="2">
    <source>
        <dbReference type="ARBA" id="ARBA00007443"/>
    </source>
</evidence>
<dbReference type="PANTHER" id="PTHR12117:SF0">
    <property type="entry name" value="PROLYL 3-HYDROXYLASE OGFOD1"/>
    <property type="match status" value="1"/>
</dbReference>
<evidence type="ECO:0000256" key="5">
    <source>
        <dbReference type="ARBA" id="ARBA00022964"/>
    </source>
</evidence>
<feature type="region of interest" description="Disordered" evidence="10">
    <location>
        <begin position="386"/>
        <end position="411"/>
    </location>
</feature>
<protein>
    <recommendedName>
        <fullName evidence="8">uS12 prolyl 3-hydroxylase</fullName>
    </recommendedName>
</protein>
<dbReference type="Pfam" id="PF10510">
    <property type="entry name" value="PIG-S"/>
    <property type="match status" value="1"/>
</dbReference>
<dbReference type="InterPro" id="IPR005123">
    <property type="entry name" value="Oxoglu/Fe-dep_dioxygenase_dom"/>
</dbReference>
<dbReference type="Pfam" id="PF10637">
    <property type="entry name" value="Ofd1_CTDD"/>
    <property type="match status" value="1"/>
</dbReference>
<name>A0ABD1CGP1_CULPP</name>
<comment type="similarity">
    <text evidence="2">Belongs to the TPA1 family.</text>
</comment>
<keyword evidence="6" id="KW-0560">Oxidoreductase</keyword>
<keyword evidence="14" id="KW-1185">Reference proteome</keyword>
<evidence type="ECO:0000259" key="12">
    <source>
        <dbReference type="PROSITE" id="PS51471"/>
    </source>
</evidence>
<evidence type="ECO:0000256" key="3">
    <source>
        <dbReference type="ARBA" id="ARBA00022723"/>
    </source>
</evidence>
<dbReference type="Gene3D" id="2.60.120.620">
    <property type="entry name" value="q2cbj1_9rhob like domain"/>
    <property type="match status" value="2"/>
</dbReference>
<evidence type="ECO:0000256" key="8">
    <source>
        <dbReference type="ARBA" id="ARBA00029938"/>
    </source>
</evidence>
<evidence type="ECO:0000256" key="1">
    <source>
        <dbReference type="ARBA" id="ARBA00001961"/>
    </source>
</evidence>
<evidence type="ECO:0000256" key="4">
    <source>
        <dbReference type="ARBA" id="ARBA00022896"/>
    </source>
</evidence>
<comment type="catalytic activity">
    <reaction evidence="9">
        <text>[ribosomal protein uS12]-L-proline + 2-oxoglutarate + O2 = [ribosomal protein uS12]-(3S)-3-hydroxy-L-proline + succinate + CO2</text>
        <dbReference type="Rhea" id="RHEA:54156"/>
        <dbReference type="Rhea" id="RHEA-COMP:13816"/>
        <dbReference type="Rhea" id="RHEA-COMP:13818"/>
        <dbReference type="ChEBI" id="CHEBI:15379"/>
        <dbReference type="ChEBI" id="CHEBI:16526"/>
        <dbReference type="ChEBI" id="CHEBI:16810"/>
        <dbReference type="ChEBI" id="CHEBI:30031"/>
        <dbReference type="ChEBI" id="CHEBI:50342"/>
        <dbReference type="ChEBI" id="CHEBI:85428"/>
    </reaction>
</comment>
<evidence type="ECO:0000313" key="13">
    <source>
        <dbReference type="EMBL" id="KAL1375554.1"/>
    </source>
</evidence>
<keyword evidence="7" id="KW-0408">Iron</keyword>
<feature type="non-terminal residue" evidence="13">
    <location>
        <position position="1"/>
    </location>
</feature>
<evidence type="ECO:0000256" key="9">
    <source>
        <dbReference type="ARBA" id="ARBA00047444"/>
    </source>
</evidence>
<gene>
    <name evidence="13" type="ORF">pipiens_004637</name>
</gene>
<proteinExistence type="inferred from homology"/>
<feature type="domain" description="Fe2OG dioxygenase" evidence="12">
    <location>
        <begin position="94"/>
        <end position="202"/>
    </location>
</feature>
<dbReference type="AlphaFoldDB" id="A0ABD1CGP1"/>
<comment type="caution">
    <text evidence="13">The sequence shown here is derived from an EMBL/GenBank/DDBJ whole genome shotgun (WGS) entry which is preliminary data.</text>
</comment>
<dbReference type="InterPro" id="IPR039558">
    <property type="entry name" value="TPA1/OFD1_N"/>
</dbReference>
<dbReference type="EMBL" id="JBEHCU010012404">
    <property type="protein sequence ID" value="KAL1375554.1"/>
    <property type="molecule type" value="Genomic_DNA"/>
</dbReference>
<keyword evidence="3" id="KW-0479">Metal-binding</keyword>
<dbReference type="PANTHER" id="PTHR12117">
    <property type="entry name" value="HISTONE ACETYLTRANSFERASE COMPLEX"/>
    <property type="match status" value="1"/>
</dbReference>
<dbReference type="GO" id="GO:0046872">
    <property type="term" value="F:metal ion binding"/>
    <property type="evidence" value="ECO:0007669"/>
    <property type="project" value="UniProtKB-KW"/>
</dbReference>
<accession>A0ABD1CGP1</accession>
<evidence type="ECO:0000256" key="7">
    <source>
        <dbReference type="ARBA" id="ARBA00023004"/>
    </source>
</evidence>
<dbReference type="Pfam" id="PF13661">
    <property type="entry name" value="2OG-FeII_Oxy_4"/>
    <property type="match status" value="1"/>
</dbReference>